<evidence type="ECO:0000256" key="2">
    <source>
        <dbReference type="ARBA" id="ARBA00022840"/>
    </source>
</evidence>
<dbReference type="EMBL" id="CP087714">
    <property type="protein sequence ID" value="XAT64617.1"/>
    <property type="molecule type" value="Genomic_DNA"/>
</dbReference>
<dbReference type="Pfam" id="PF13614">
    <property type="entry name" value="AAA_31"/>
    <property type="match status" value="1"/>
</dbReference>
<dbReference type="PANTHER" id="PTHR43384">
    <property type="entry name" value="SEPTUM SITE-DETERMINING PROTEIN MIND HOMOLOG, CHLOROPLASTIC-RELATED"/>
    <property type="match status" value="1"/>
</dbReference>
<dbReference type="InterPro" id="IPR050625">
    <property type="entry name" value="ParA/MinD_ATPase"/>
</dbReference>
<dbReference type="InterPro" id="IPR025669">
    <property type="entry name" value="AAA_dom"/>
</dbReference>
<evidence type="ECO:0000313" key="4">
    <source>
        <dbReference type="EMBL" id="XAT64617.1"/>
    </source>
</evidence>
<keyword evidence="2" id="KW-0067">ATP-binding</keyword>
<dbReference type="Gene3D" id="3.40.50.300">
    <property type="entry name" value="P-loop containing nucleotide triphosphate hydrolases"/>
    <property type="match status" value="1"/>
</dbReference>
<name>A0ABZ3H893_GEOAI</name>
<feature type="domain" description="AAA" evidence="3">
    <location>
        <begin position="33"/>
        <end position="172"/>
    </location>
</feature>
<dbReference type="PANTHER" id="PTHR43384:SF6">
    <property type="entry name" value="SEPTUM SITE-DETERMINING PROTEIN MIND HOMOLOG, CHLOROPLASTIC"/>
    <property type="match status" value="1"/>
</dbReference>
<dbReference type="InterPro" id="IPR027417">
    <property type="entry name" value="P-loop_NTPase"/>
</dbReference>
<accession>A0ABZ3H893</accession>
<proteinExistence type="predicted"/>
<keyword evidence="5" id="KW-1185">Reference proteome</keyword>
<evidence type="ECO:0000256" key="1">
    <source>
        <dbReference type="ARBA" id="ARBA00022741"/>
    </source>
</evidence>
<reference evidence="4 5" key="1">
    <citation type="submission" date="2021-11" db="EMBL/GenBank/DDBJ databases">
        <title>Whole genome of Geoglobus acetivorans.</title>
        <authorList>
            <person name="Liu D."/>
        </authorList>
    </citation>
    <scope>NUCLEOTIDE SEQUENCE [LARGE SCALE GENOMIC DNA]</scope>
    <source>
        <strain evidence="4 5">SBH6</strain>
    </source>
</reference>
<gene>
    <name evidence="4" type="ORF">LPQ35_04430</name>
</gene>
<protein>
    <submittedName>
        <fullName evidence="4">MinD/ParA family protein</fullName>
    </submittedName>
</protein>
<dbReference type="Proteomes" id="UP001492541">
    <property type="component" value="Chromosome"/>
</dbReference>
<keyword evidence="1" id="KW-0547">Nucleotide-binding</keyword>
<organism evidence="4 5">
    <name type="scientific">Geoglobus acetivorans</name>
    <dbReference type="NCBI Taxonomy" id="565033"/>
    <lineage>
        <taxon>Archaea</taxon>
        <taxon>Methanobacteriati</taxon>
        <taxon>Methanobacteriota</taxon>
        <taxon>Archaeoglobi</taxon>
        <taxon>Archaeoglobales</taxon>
        <taxon>Archaeoglobaceae</taxon>
        <taxon>Geoglobus</taxon>
    </lineage>
</organism>
<dbReference type="RefSeq" id="WP_193807975.1">
    <property type="nucleotide sequence ID" value="NZ_CP087714.1"/>
</dbReference>
<dbReference type="SUPFAM" id="SSF52540">
    <property type="entry name" value="P-loop containing nucleoside triphosphate hydrolases"/>
    <property type="match status" value="1"/>
</dbReference>
<evidence type="ECO:0000313" key="5">
    <source>
        <dbReference type="Proteomes" id="UP001492541"/>
    </source>
</evidence>
<dbReference type="GeneID" id="90448905"/>
<evidence type="ECO:0000259" key="3">
    <source>
        <dbReference type="Pfam" id="PF13614"/>
    </source>
</evidence>
<sequence>MNTADTLIELTKFERKLRRIVRDYFRLKTAGARVLAFPSGKGGVGKTTVTMNLASALALRKKNVIVVDANLALPNVHTFIEEVPEKTLTEYLTGNAGVDEIKSRMRVRNTGFDVIPARSLVDVERGIEIEKMRDLILALKPDYEYILIDSSPGLSKYALYPAMISDTTFIVSAELKPAYIDAIKVESVLSRLGVSLEGYIINMVTKSGIKYFYNKNIFGIIPYDGKLKSMFSSGKTIFHSWLSFLYPSRNAFLHLADRIIAEYPPMV</sequence>